<evidence type="ECO:0000313" key="3">
    <source>
        <dbReference type="Proteomes" id="UP000570361"/>
    </source>
</evidence>
<evidence type="ECO:0000313" key="2">
    <source>
        <dbReference type="EMBL" id="MBB3113800.1"/>
    </source>
</evidence>
<organism evidence="2 3">
    <name type="scientific">Paenibacillus phyllosphaerae</name>
    <dbReference type="NCBI Taxonomy" id="274593"/>
    <lineage>
        <taxon>Bacteria</taxon>
        <taxon>Bacillati</taxon>
        <taxon>Bacillota</taxon>
        <taxon>Bacilli</taxon>
        <taxon>Bacillales</taxon>
        <taxon>Paenibacillaceae</taxon>
        <taxon>Paenibacillus</taxon>
    </lineage>
</organism>
<name>A0A7W5FQT4_9BACL</name>
<sequence length="83" mass="8881">MSRIQNDGLQILGIVLSLIGLATIAQPLIKALFGHPLTYAFLGILPEGWPSFAVWAVTLVTGLVLVSITKPLKQDKKNKGEGV</sequence>
<gene>
    <name evidence="2" type="ORF">FHS18_005913</name>
</gene>
<dbReference type="Proteomes" id="UP000570361">
    <property type="component" value="Unassembled WGS sequence"/>
</dbReference>
<protein>
    <submittedName>
        <fullName evidence="2">Uncharacterized protein</fullName>
    </submittedName>
</protein>
<dbReference type="EMBL" id="JACHXK010000022">
    <property type="protein sequence ID" value="MBB3113800.1"/>
    <property type="molecule type" value="Genomic_DNA"/>
</dbReference>
<accession>A0A7W5FQT4</accession>
<dbReference type="AlphaFoldDB" id="A0A7W5FQT4"/>
<comment type="caution">
    <text evidence="2">The sequence shown here is derived from an EMBL/GenBank/DDBJ whole genome shotgun (WGS) entry which is preliminary data.</text>
</comment>
<reference evidence="2 3" key="1">
    <citation type="submission" date="2020-08" db="EMBL/GenBank/DDBJ databases">
        <title>Genomic Encyclopedia of Type Strains, Phase III (KMG-III): the genomes of soil and plant-associated and newly described type strains.</title>
        <authorList>
            <person name="Whitman W."/>
        </authorList>
    </citation>
    <scope>NUCLEOTIDE SEQUENCE [LARGE SCALE GENOMIC DNA]</scope>
    <source>
        <strain evidence="2 3">CECT 5862</strain>
    </source>
</reference>
<proteinExistence type="predicted"/>
<keyword evidence="1" id="KW-0812">Transmembrane</keyword>
<feature type="transmembrane region" description="Helical" evidence="1">
    <location>
        <begin position="12"/>
        <end position="29"/>
    </location>
</feature>
<dbReference type="RefSeq" id="WP_183603870.1">
    <property type="nucleotide sequence ID" value="NZ_JACHXK010000022.1"/>
</dbReference>
<evidence type="ECO:0000256" key="1">
    <source>
        <dbReference type="SAM" id="Phobius"/>
    </source>
</evidence>
<keyword evidence="1" id="KW-0472">Membrane</keyword>
<keyword evidence="3" id="KW-1185">Reference proteome</keyword>
<feature type="transmembrane region" description="Helical" evidence="1">
    <location>
        <begin position="49"/>
        <end position="69"/>
    </location>
</feature>
<keyword evidence="1" id="KW-1133">Transmembrane helix</keyword>